<accession>A0A3P8TWJ3</accession>
<dbReference type="GO" id="GO:0042407">
    <property type="term" value="P:cristae formation"/>
    <property type="evidence" value="ECO:0007669"/>
    <property type="project" value="TreeGrafter"/>
</dbReference>
<proteinExistence type="inferred from homology"/>
<keyword evidence="12" id="KW-1185">Reference proteome</keyword>
<evidence type="ECO:0000256" key="6">
    <source>
        <dbReference type="ARBA" id="ARBA00022989"/>
    </source>
</evidence>
<reference evidence="11" key="3">
    <citation type="submission" date="2025-09" db="UniProtKB">
        <authorList>
            <consortium name="Ensembl"/>
        </authorList>
    </citation>
    <scope>IDENTIFICATION</scope>
</reference>
<dbReference type="InterPro" id="IPR026769">
    <property type="entry name" value="Mic13"/>
</dbReference>
<evidence type="ECO:0000256" key="4">
    <source>
        <dbReference type="ARBA" id="ARBA00022692"/>
    </source>
</evidence>
<keyword evidence="4" id="KW-0812">Transmembrane</keyword>
<comment type="similarity">
    <text evidence="2 9">Belongs to the MICOS complex subunit Mic13 family.</text>
</comment>
<dbReference type="GeneTree" id="ENSGT00390000002629"/>
<reference evidence="11" key="2">
    <citation type="submission" date="2025-08" db="UniProtKB">
        <authorList>
            <consortium name="Ensembl"/>
        </authorList>
    </citation>
    <scope>IDENTIFICATION</scope>
</reference>
<evidence type="ECO:0000256" key="2">
    <source>
        <dbReference type="ARBA" id="ARBA00006771"/>
    </source>
</evidence>
<keyword evidence="8" id="KW-0472">Membrane</keyword>
<evidence type="ECO:0000256" key="7">
    <source>
        <dbReference type="ARBA" id="ARBA00023128"/>
    </source>
</evidence>
<protein>
    <recommendedName>
        <fullName evidence="3 9">MICOS complex subunit MIC13</fullName>
    </recommendedName>
</protein>
<organism evidence="11 12">
    <name type="scientific">Amphiprion percula</name>
    <name type="common">Orange clownfish</name>
    <name type="synonym">Lutjanus percula</name>
    <dbReference type="NCBI Taxonomy" id="161767"/>
    <lineage>
        <taxon>Eukaryota</taxon>
        <taxon>Metazoa</taxon>
        <taxon>Chordata</taxon>
        <taxon>Craniata</taxon>
        <taxon>Vertebrata</taxon>
        <taxon>Euteleostomi</taxon>
        <taxon>Actinopterygii</taxon>
        <taxon>Neopterygii</taxon>
        <taxon>Teleostei</taxon>
        <taxon>Neoteleostei</taxon>
        <taxon>Acanthomorphata</taxon>
        <taxon>Ovalentaria</taxon>
        <taxon>Pomacentridae</taxon>
        <taxon>Amphiprion</taxon>
    </lineage>
</organism>
<dbReference type="GO" id="GO:0061617">
    <property type="term" value="C:MICOS complex"/>
    <property type="evidence" value="ECO:0007669"/>
    <property type="project" value="UniProtKB-UniRule"/>
</dbReference>
<dbReference type="Ensembl" id="ENSAPET00000029800.1">
    <property type="protein sequence ID" value="ENSAPEP00000029031.1"/>
    <property type="gene ID" value="ENSAPEG00000020639.1"/>
</dbReference>
<dbReference type="GO" id="GO:0044284">
    <property type="term" value="C:mitochondrial crista junction"/>
    <property type="evidence" value="ECO:0007669"/>
    <property type="project" value="TreeGrafter"/>
</dbReference>
<dbReference type="PANTHER" id="PTHR31816">
    <property type="entry name" value="MICOS COMPLEX SUBUNIT MIC13"/>
    <property type="match status" value="1"/>
</dbReference>
<evidence type="ECO:0000256" key="1">
    <source>
        <dbReference type="ARBA" id="ARBA00004434"/>
    </source>
</evidence>
<keyword evidence="7 9" id="KW-0496">Mitochondrion</keyword>
<comment type="subcellular location">
    <subcellularLocation>
        <location evidence="1 9">Mitochondrion inner membrane</location>
        <topology evidence="1 9">Single-pass membrane protein</topology>
    </subcellularLocation>
</comment>
<keyword evidence="6" id="KW-1133">Transmembrane helix</keyword>
<sequence length="120" mass="13328">MTTPPTMRLYGKTTKPRRAESDTIVANPPLGSSEQGSQALEKAKAATPPALEKWMKDFGVEAQLPTIPKTEFSLVELWNSGVRWIISSLSEAPAKASDDINQGIQYLKDFTKYTRTLWVT</sequence>
<comment type="subunit">
    <text evidence="9">Component of the mitochondrial contact site and cristae organizing system (MICOS) complex.</text>
</comment>
<name>A0A3P8TWJ3_AMPPE</name>
<dbReference type="AlphaFoldDB" id="A0A3P8TWJ3"/>
<evidence type="ECO:0000313" key="11">
    <source>
        <dbReference type="Ensembl" id="ENSAPEP00000029031.1"/>
    </source>
</evidence>
<evidence type="ECO:0000256" key="3">
    <source>
        <dbReference type="ARBA" id="ARBA00018172"/>
    </source>
</evidence>
<dbReference type="OMA" id="PSKCTEY"/>
<evidence type="ECO:0000256" key="8">
    <source>
        <dbReference type="ARBA" id="ARBA00023136"/>
    </source>
</evidence>
<dbReference type="PANTHER" id="PTHR31816:SF3">
    <property type="entry name" value="MICOS COMPLEX SUBUNIT MIC13"/>
    <property type="match status" value="1"/>
</dbReference>
<feature type="region of interest" description="Disordered" evidence="10">
    <location>
        <begin position="1"/>
        <end position="46"/>
    </location>
</feature>
<evidence type="ECO:0000256" key="10">
    <source>
        <dbReference type="SAM" id="MobiDB-lite"/>
    </source>
</evidence>
<dbReference type="Proteomes" id="UP000265080">
    <property type="component" value="Chromosome 3"/>
</dbReference>
<dbReference type="Pfam" id="PF15884">
    <property type="entry name" value="QIL1"/>
    <property type="match status" value="1"/>
</dbReference>
<evidence type="ECO:0000313" key="12">
    <source>
        <dbReference type="Proteomes" id="UP000265080"/>
    </source>
</evidence>
<dbReference type="STRING" id="161767.ENSAPEP00000029031"/>
<evidence type="ECO:0000256" key="9">
    <source>
        <dbReference type="RuleBase" id="RU363009"/>
    </source>
</evidence>
<comment type="function">
    <text evidence="9">Component of the MICOS complex, a large protein complex of the mitochondrial inner membrane that plays crucial roles in the maintenance of crista junctions, inner membrane architecture, and formation of contact sites to the outer membrane.</text>
</comment>
<evidence type="ECO:0000256" key="5">
    <source>
        <dbReference type="ARBA" id="ARBA00022792"/>
    </source>
</evidence>
<reference evidence="11 12" key="1">
    <citation type="submission" date="2018-03" db="EMBL/GenBank/DDBJ databases">
        <title>Finding Nemo's genes: A chromosome-scale reference assembly of the genome of the orange clownfish Amphiprion percula.</title>
        <authorList>
            <person name="Lehmann R."/>
        </authorList>
    </citation>
    <scope>NUCLEOTIDE SEQUENCE</scope>
</reference>
<keyword evidence="5 9" id="KW-0999">Mitochondrion inner membrane</keyword>